<evidence type="ECO:0000313" key="4">
    <source>
        <dbReference type="EMBL" id="THG36889.1"/>
    </source>
</evidence>
<dbReference type="AlphaFoldDB" id="A0A4S4G0E4"/>
<keyword evidence="1" id="KW-0378">Hydrolase</keyword>
<proteinExistence type="predicted"/>
<evidence type="ECO:0000313" key="5">
    <source>
        <dbReference type="Proteomes" id="UP000308978"/>
    </source>
</evidence>
<feature type="chain" id="PRO_5039729309" evidence="2">
    <location>
        <begin position="25"/>
        <end position="522"/>
    </location>
</feature>
<accession>A0A4S4G0E4</accession>
<evidence type="ECO:0000256" key="1">
    <source>
        <dbReference type="ARBA" id="ARBA00023295"/>
    </source>
</evidence>
<keyword evidence="1" id="KW-0326">Glycosidase</keyword>
<protein>
    <submittedName>
        <fullName evidence="4">Fibronectin type III domain-containing protein</fullName>
    </submittedName>
</protein>
<dbReference type="GO" id="GO:0005975">
    <property type="term" value="P:carbohydrate metabolic process"/>
    <property type="evidence" value="ECO:0007669"/>
    <property type="project" value="UniProtKB-ARBA"/>
</dbReference>
<dbReference type="CDD" id="cd00063">
    <property type="entry name" value="FN3"/>
    <property type="match status" value="1"/>
</dbReference>
<dbReference type="InterPro" id="IPR036116">
    <property type="entry name" value="FN3_sf"/>
</dbReference>
<dbReference type="Gene3D" id="2.60.40.10">
    <property type="entry name" value="Immunoglobulins"/>
    <property type="match status" value="1"/>
</dbReference>
<evidence type="ECO:0000259" key="3">
    <source>
        <dbReference type="PROSITE" id="PS50853"/>
    </source>
</evidence>
<dbReference type="EMBL" id="SSTJ01000010">
    <property type="protein sequence ID" value="THG36889.1"/>
    <property type="molecule type" value="Genomic_DNA"/>
</dbReference>
<dbReference type="Gene3D" id="2.60.120.380">
    <property type="match status" value="1"/>
</dbReference>
<evidence type="ECO:0000256" key="2">
    <source>
        <dbReference type="SAM" id="SignalP"/>
    </source>
</evidence>
<dbReference type="SMART" id="SM00060">
    <property type="entry name" value="FN3"/>
    <property type="match status" value="1"/>
</dbReference>
<dbReference type="PROSITE" id="PS50853">
    <property type="entry name" value="FN3"/>
    <property type="match status" value="1"/>
</dbReference>
<gene>
    <name evidence="4" type="ORF">E5986_08295</name>
</gene>
<dbReference type="Proteomes" id="UP000308978">
    <property type="component" value="Unassembled WGS sequence"/>
</dbReference>
<dbReference type="InterPro" id="IPR013783">
    <property type="entry name" value="Ig-like_fold"/>
</dbReference>
<dbReference type="GO" id="GO:0016798">
    <property type="term" value="F:hydrolase activity, acting on glycosyl bonds"/>
    <property type="evidence" value="ECO:0007669"/>
    <property type="project" value="UniProtKB-KW"/>
</dbReference>
<reference evidence="4 5" key="1">
    <citation type="submission" date="2019-04" db="EMBL/GenBank/DDBJ databases">
        <title>Microbes associate with the intestines of laboratory mice.</title>
        <authorList>
            <person name="Navarre W."/>
            <person name="Wong E."/>
            <person name="Huang K.C."/>
            <person name="Tropini C."/>
            <person name="Ng K."/>
            <person name="Yu B."/>
        </authorList>
    </citation>
    <scope>NUCLEOTIDE SEQUENCE [LARGE SCALE GENOMIC DNA]</scope>
    <source>
        <strain evidence="4 5">NM80_B27</strain>
    </source>
</reference>
<dbReference type="RefSeq" id="WP_136435015.1">
    <property type="nucleotide sequence ID" value="NZ_SSTJ01000010.1"/>
</dbReference>
<dbReference type="Pfam" id="PF00041">
    <property type="entry name" value="fn3"/>
    <property type="match status" value="1"/>
</dbReference>
<name>A0A4S4G0E4_9ACTN</name>
<comment type="caution">
    <text evidence="4">The sequence shown here is derived from an EMBL/GenBank/DDBJ whole genome shotgun (WGS) entry which is preliminary data.</text>
</comment>
<dbReference type="SUPFAM" id="SSF89260">
    <property type="entry name" value="Collagen-binding domain"/>
    <property type="match status" value="1"/>
</dbReference>
<dbReference type="InterPro" id="IPR003961">
    <property type="entry name" value="FN3_dom"/>
</dbReference>
<organism evidence="4 5">
    <name type="scientific">Adlercreutzia caecimuris</name>
    <dbReference type="NCBI Taxonomy" id="671266"/>
    <lineage>
        <taxon>Bacteria</taxon>
        <taxon>Bacillati</taxon>
        <taxon>Actinomycetota</taxon>
        <taxon>Coriobacteriia</taxon>
        <taxon>Eggerthellales</taxon>
        <taxon>Eggerthellaceae</taxon>
        <taxon>Adlercreutzia</taxon>
    </lineage>
</organism>
<dbReference type="SUPFAM" id="SSF49265">
    <property type="entry name" value="Fibronectin type III"/>
    <property type="match status" value="1"/>
</dbReference>
<sequence>MAKTTTRLASLTLAALLSVALVPAAALTGLQQAWGEEENAIVAKLDASQAIEDLDNALESPEVDGADRLSEETLAEVVADLDSTSLSATIEKKSVATASSLPSLTLQNGRAVSYNIETLTDQILNFNFSLSTISLIECDLTAVDYGSKYYNVGLFGLYNSNGNCIDTVYVDHNDTLKAGWILPAGNYTLKYLSRDYGYKQRVTVGYNIAESGTSRYQMIPSYERGDKTIPSITVGGKYLLGVNFWGAAQTVENEDIDGHYYQFTLKESRSITITIGSYGNTMVGLYNSNDGLIGATQTNGTSTESGVGSYTSPILQPGTYVVKVLTDDYRALGNPFLLSVNYTPQSISGASVTVASKTYTGKSQKATSATVKVGGKTLKAGTDYTISSKSGKNVGSYTATIKGKGNYTGTKSVTFKIVPKGTSVKKLAKGKKAFTVTWKKPSKPNLKQITGYQVRWSTAKSMKGAKSKTVKTTMATGKKCSLKVSKLKANKKYYVQVRTYKKVGGKTYYSSWSKAKTVKTKK</sequence>
<feature type="signal peptide" evidence="2">
    <location>
        <begin position="1"/>
        <end position="24"/>
    </location>
</feature>
<feature type="domain" description="Fibronectin type-III" evidence="3">
    <location>
        <begin position="418"/>
        <end position="522"/>
    </location>
</feature>
<keyword evidence="2" id="KW-0732">Signal</keyword>